<evidence type="ECO:0000313" key="2">
    <source>
        <dbReference type="Proteomes" id="UP000032522"/>
    </source>
</evidence>
<organism evidence="1 2">
    <name type="scientific">Geobacillus kaustophilus</name>
    <dbReference type="NCBI Taxonomy" id="1462"/>
    <lineage>
        <taxon>Bacteria</taxon>
        <taxon>Bacillati</taxon>
        <taxon>Bacillota</taxon>
        <taxon>Bacilli</taxon>
        <taxon>Bacillales</taxon>
        <taxon>Anoxybacillaceae</taxon>
        <taxon>Geobacillus</taxon>
        <taxon>Geobacillus thermoleovorans group</taxon>
    </lineage>
</organism>
<name>A0A0D8BWD6_GEOKU</name>
<gene>
    <name evidence="1" type="ORF">LG52_29</name>
</gene>
<evidence type="ECO:0000313" key="1">
    <source>
        <dbReference type="EMBL" id="KJE28498.1"/>
    </source>
</evidence>
<dbReference type="PATRIC" id="fig|1462.6.peg.136"/>
<accession>A0A0D8BWD6</accession>
<comment type="caution">
    <text evidence="1">The sequence shown here is derived from an EMBL/GenBank/DDBJ whole genome shotgun (WGS) entry which is preliminary data.</text>
</comment>
<reference evidence="1 2" key="1">
    <citation type="submission" date="2015-01" db="EMBL/GenBank/DDBJ databases">
        <authorList>
            <person name="Filippidou S."/>
            <person name="Jeanneret N."/>
            <person name="Russel-Delif L."/>
            <person name="Junier T."/>
            <person name="Wunderlin T."/>
            <person name="Molina V."/>
            <person name="Johnson S.L."/>
            <person name="Davenport K.W."/>
            <person name="Chain P.S."/>
            <person name="Dorador C."/>
            <person name="Junier P."/>
        </authorList>
    </citation>
    <scope>NUCLEOTIDE SEQUENCE [LARGE SCALE GENOMIC DNA]</scope>
    <source>
        <strain evidence="1 2">Et7/4</strain>
    </source>
</reference>
<dbReference type="AlphaFoldDB" id="A0A0D8BWD6"/>
<dbReference type="Proteomes" id="UP000032522">
    <property type="component" value="Unassembled WGS sequence"/>
</dbReference>
<sequence length="49" mass="5257">MIIPLTLKPLSRGSEELTLASSLSEVTLEGWLARASKIMRGGGSFTHTL</sequence>
<proteinExistence type="predicted"/>
<protein>
    <submittedName>
        <fullName evidence="1">Uncharacterized protein</fullName>
    </submittedName>
</protein>
<dbReference type="EMBL" id="JYBP01000003">
    <property type="protein sequence ID" value="KJE28498.1"/>
    <property type="molecule type" value="Genomic_DNA"/>
</dbReference>